<dbReference type="Proteomes" id="UP000789366">
    <property type="component" value="Unassembled WGS sequence"/>
</dbReference>
<comment type="caution">
    <text evidence="1">The sequence shown here is derived from an EMBL/GenBank/DDBJ whole genome shotgun (WGS) entry which is preliminary data.</text>
</comment>
<name>A0ACA9NG03_9GLOM</name>
<dbReference type="EMBL" id="CAJVPW010013049">
    <property type="protein sequence ID" value="CAG8641262.1"/>
    <property type="molecule type" value="Genomic_DNA"/>
</dbReference>
<proteinExistence type="predicted"/>
<keyword evidence="2" id="KW-1185">Reference proteome</keyword>
<organism evidence="1 2">
    <name type="scientific">Cetraspora pellucida</name>
    <dbReference type="NCBI Taxonomy" id="1433469"/>
    <lineage>
        <taxon>Eukaryota</taxon>
        <taxon>Fungi</taxon>
        <taxon>Fungi incertae sedis</taxon>
        <taxon>Mucoromycota</taxon>
        <taxon>Glomeromycotina</taxon>
        <taxon>Glomeromycetes</taxon>
        <taxon>Diversisporales</taxon>
        <taxon>Gigasporaceae</taxon>
        <taxon>Cetraspora</taxon>
    </lineage>
</organism>
<evidence type="ECO:0000313" key="2">
    <source>
        <dbReference type="Proteomes" id="UP000789366"/>
    </source>
</evidence>
<accession>A0ACA9NG03</accession>
<protein>
    <submittedName>
        <fullName evidence="1">16822_t:CDS:1</fullName>
    </submittedName>
</protein>
<evidence type="ECO:0000313" key="1">
    <source>
        <dbReference type="EMBL" id="CAG8641262.1"/>
    </source>
</evidence>
<reference evidence="1" key="1">
    <citation type="submission" date="2021-06" db="EMBL/GenBank/DDBJ databases">
        <authorList>
            <person name="Kallberg Y."/>
            <person name="Tangrot J."/>
            <person name="Rosling A."/>
        </authorList>
    </citation>
    <scope>NUCLEOTIDE SEQUENCE</scope>
    <source>
        <strain evidence="1">28 12/20/2015</strain>
    </source>
</reference>
<gene>
    <name evidence="1" type="ORF">SPELUC_LOCUS8579</name>
</gene>
<sequence>NDGEITVNTIVNEHNHELSIESIQFQQDKIFNQDILDDIKFMTEHCNMGATAQRKFLEGKYPLQLIYSKDLYGMGLSLFVGFDNNCQNILLAQGLLIDETHESYVWLFNEIVKATGIEPAVILTDSNPAVDSAVKEVFKSTYPIHCAFHITQNLHKNLRKSLDTQYNQFLMDFYKCQNSLVKTTFENKFTKLGHDYPRAKPYLDNLYKSKEYWAYSYTSFKFTRGMIATSRVEATNDDIMINIEEENPKDQHATIQQMLEVVETFITADKYESEEAPDYDIPYLSPFCNQEKDFLQENLSLLEQKLVYKTLHSIYKKAISKALQSKSESDHLLKLLEDFV</sequence>
<feature type="non-terminal residue" evidence="1">
    <location>
        <position position="1"/>
    </location>
</feature>